<dbReference type="SUPFAM" id="SSF51905">
    <property type="entry name" value="FAD/NAD(P)-binding domain"/>
    <property type="match status" value="1"/>
</dbReference>
<name>A0A915E7B1_9BILA</name>
<dbReference type="Proteomes" id="UP000887574">
    <property type="component" value="Unplaced"/>
</dbReference>
<protein>
    <submittedName>
        <fullName evidence="2">Uncharacterized protein</fullName>
    </submittedName>
</protein>
<dbReference type="InterPro" id="IPR036188">
    <property type="entry name" value="FAD/NAD-bd_sf"/>
</dbReference>
<dbReference type="PANTHER" id="PTHR15192:SF8">
    <property type="entry name" value="FAD_NAD(P)-BINDING DOMAIN-CONTAINING PROTEIN"/>
    <property type="match status" value="1"/>
</dbReference>
<accession>A0A915E7B1</accession>
<sequence length="451" mass="50668">MVCECDCKRIPQSESVPTLTAFPTVNELELDTEVVVIGNGPAGISISHFSRGKSLIDQDLSWFQDECAERINPGVGPFAAFYDTLVRPPVAEERQFLDSGCHTSCLAWRHLRHRAVPHIVLGDGEVGGSWNSYDDDMVTVSMAHWMDLPCYPLAAWMGGKPLIDRLPAAVIRQYFQAYTKHMGIDYNFKPFSKVTSVMNYCYDPTGERYWQVSGLCRGLPFSIKCRKIVLACGRSHPRTLEVMGELNTTDSRVVYDVASMKRLLSIPPIYVDEPVPISSLCAADAVLHCLANSIPVLHLIRRNEKQIRSVMISRLSVAVYPEYAKVFRLMTKRERDPNYRCCTSSQIVSLDNQLRLAAIQTPHGIVNEPFNFIVACVGRQSQLEMLSGKFEFLANYQSSEDTTLFAIGSLAGDHFVRYLIGGALQRSLFCAIRGQGRLMKCTWTVVWMEKT</sequence>
<dbReference type="PANTHER" id="PTHR15192">
    <property type="entry name" value="PROTEIN CBG05349"/>
    <property type="match status" value="1"/>
</dbReference>
<proteinExistence type="predicted"/>
<evidence type="ECO:0000313" key="1">
    <source>
        <dbReference type="Proteomes" id="UP000887574"/>
    </source>
</evidence>
<organism evidence="1 2">
    <name type="scientific">Ditylenchus dipsaci</name>
    <dbReference type="NCBI Taxonomy" id="166011"/>
    <lineage>
        <taxon>Eukaryota</taxon>
        <taxon>Metazoa</taxon>
        <taxon>Ecdysozoa</taxon>
        <taxon>Nematoda</taxon>
        <taxon>Chromadorea</taxon>
        <taxon>Rhabditida</taxon>
        <taxon>Tylenchina</taxon>
        <taxon>Tylenchomorpha</taxon>
        <taxon>Sphaerularioidea</taxon>
        <taxon>Anguinidae</taxon>
        <taxon>Anguininae</taxon>
        <taxon>Ditylenchus</taxon>
    </lineage>
</organism>
<reference evidence="2" key="1">
    <citation type="submission" date="2022-11" db="UniProtKB">
        <authorList>
            <consortium name="WormBaseParasite"/>
        </authorList>
    </citation>
    <scope>IDENTIFICATION</scope>
</reference>
<evidence type="ECO:0000313" key="2">
    <source>
        <dbReference type="WBParaSite" id="jg3104"/>
    </source>
</evidence>
<dbReference type="Gene3D" id="3.50.50.60">
    <property type="entry name" value="FAD/NAD(P)-binding domain"/>
    <property type="match status" value="1"/>
</dbReference>
<keyword evidence="1" id="KW-1185">Reference proteome</keyword>
<dbReference type="InterPro" id="IPR029731">
    <property type="entry name" value="OSGIN1/2"/>
</dbReference>
<dbReference type="WBParaSite" id="jg3104">
    <property type="protein sequence ID" value="jg3104"/>
    <property type="gene ID" value="jg3104"/>
</dbReference>
<dbReference type="AlphaFoldDB" id="A0A915E7B1"/>